<accession>A0AAU7NTZ5</accession>
<proteinExistence type="predicted"/>
<protein>
    <submittedName>
        <fullName evidence="1">SDR family NAD(P)-dependent oxidoreductase</fullName>
    </submittedName>
</protein>
<dbReference type="EMBL" id="CP157743">
    <property type="protein sequence ID" value="XBS20476.1"/>
    <property type="molecule type" value="Genomic_DNA"/>
</dbReference>
<dbReference type="Gene3D" id="3.40.50.720">
    <property type="entry name" value="NAD(P)-binding Rossmann-like Domain"/>
    <property type="match status" value="1"/>
</dbReference>
<sequence length="269" mass="29741">MQESDGKVFLVTGATGAIGKAIARQVAETKDAEVVLVCRDRHKAERAVQDIARASGNQRVRYELADLSRHDQIRVLAERWAGPLHVLINAAACTPRSRQETPEGVEMQFATNVLGYFRLIDEFSDILRASAPARVVNVASYWAGGLDLDDLEFIRRRYDNDAAYRQSKQADRMLTVAFAEKLAPYQVAVNACHPGDVNSTLSNNLGFGGHESPDQGADTPVWLATDSVGQLNTGRYYEHRRESSCTFGRDKRAVENLYQICASYSDADG</sequence>
<dbReference type="Proteomes" id="UP001225378">
    <property type="component" value="Chromosome"/>
</dbReference>
<evidence type="ECO:0000313" key="2">
    <source>
        <dbReference type="Proteomes" id="UP001225378"/>
    </source>
</evidence>
<evidence type="ECO:0000313" key="1">
    <source>
        <dbReference type="EMBL" id="XBS20476.1"/>
    </source>
</evidence>
<dbReference type="PANTHER" id="PTHR44656">
    <property type="entry name" value="DEHYDROGENASE/REDUCTASE SDR FAMILY MEMBER 12"/>
    <property type="match status" value="1"/>
</dbReference>
<dbReference type="Pfam" id="PF00106">
    <property type="entry name" value="adh_short"/>
    <property type="match status" value="1"/>
</dbReference>
<name>A0AAU7NTZ5_9GAMM</name>
<organism evidence="1 2">
    <name type="scientific">Methylomarinum roseum</name>
    <dbReference type="NCBI Taxonomy" id="3067653"/>
    <lineage>
        <taxon>Bacteria</taxon>
        <taxon>Pseudomonadati</taxon>
        <taxon>Pseudomonadota</taxon>
        <taxon>Gammaproteobacteria</taxon>
        <taxon>Methylococcales</taxon>
        <taxon>Methylococcaceae</taxon>
        <taxon>Methylomarinum</taxon>
    </lineage>
</organism>
<dbReference type="SUPFAM" id="SSF51735">
    <property type="entry name" value="NAD(P)-binding Rossmann-fold domains"/>
    <property type="match status" value="1"/>
</dbReference>
<dbReference type="PRINTS" id="PR00081">
    <property type="entry name" value="GDHRDH"/>
</dbReference>
<gene>
    <name evidence="1" type="ORF">Q9L42_019355</name>
</gene>
<keyword evidence="2" id="KW-1185">Reference proteome</keyword>
<reference evidence="1 2" key="1">
    <citation type="journal article" date="2024" name="Microbiology">
        <title>Methylomarinum rosea sp. nov., a novel halophilic methanotrophic bacterium from the hypersaline Lake Elton.</title>
        <authorList>
            <person name="Suleimanov R.Z."/>
            <person name="Oshkin I.Y."/>
            <person name="Danilova O.V."/>
            <person name="Suzina N.E."/>
            <person name="Dedysh S.N."/>
        </authorList>
    </citation>
    <scope>NUCLEOTIDE SEQUENCE [LARGE SCALE GENOMIC DNA]</scope>
    <source>
        <strain evidence="1 2">Ch1-1</strain>
    </source>
</reference>
<dbReference type="PANTHER" id="PTHR44656:SF7">
    <property type="entry name" value="DEHYDROGENASE_REDUCTASE SDR FAMILY MEMBER 12"/>
    <property type="match status" value="1"/>
</dbReference>
<dbReference type="InterPro" id="IPR036291">
    <property type="entry name" value="NAD(P)-bd_dom_sf"/>
</dbReference>
<dbReference type="RefSeq" id="WP_305906746.1">
    <property type="nucleotide sequence ID" value="NZ_CP157743.1"/>
</dbReference>
<dbReference type="AlphaFoldDB" id="A0AAU7NTZ5"/>
<dbReference type="KEGG" id="mech:Q9L42_019355"/>
<dbReference type="InterPro" id="IPR002347">
    <property type="entry name" value="SDR_fam"/>
</dbReference>
<dbReference type="InterPro" id="IPR052992">
    <property type="entry name" value="SDR_member_12"/>
</dbReference>